<sequence length="683" mass="70024">MSNILNLKGVKLFAIIVLALAVLATFGMVAVQSASADAAALATCPTLSQGSSAQSCVMNLQGALNSFGATLVVDGAFGPMTKAAVVSFQSARNLVPDGVVGPLTKAALMGATGGVFPAGCTSAAGFSTTTGAPCTSSSLPAGCTSTVGYSPTTGTKCDGSQGGGGGGGDTGLQGGAGSANYSLMSDYSSETVGEGAEDVKVAGIEVEANGSDLELTAVRLVFTQGTAGSDFEDYAAEVSVWLDGEELGRVDADEFTDGNNYTSTITLDSGVIEEDATGELVVAISGIGNLDTNDAGDTWTVDFRSVRFLDALGDSTSEDPSTATKTFSFENFATSSDSRLDMRLTTGDAADAINKAHLINSHATDETEMKNVVLLEFTMEAEGDSDLEIRDFGVDIVVATEDHVDDLIAGGTAPEVFLEIEGENYGTAGYNEDADDTDVGVDEEVAFADVDYTIDAGDTVTVRIVANLTAADVHAAGSTIYAQVTETQSNDTALFDIRDESNTQLADADMVGTPTGEASTLRGSGFNLVFVSESATESHSGNVANASDHDEGTFTLVFTVEAWDDNATSIFIDNTAPTETGGATESDVNVTGTDTYVTSSIERTGGDTAVESGDDFEVLAGDTVEFTITYVTAAGADGLFDVSLGSLLYALATGDGDLTVADAQIDLLDFKTTPPLNLNYDVD</sequence>
<reference evidence="2 3" key="1">
    <citation type="journal article" date="2016" name="Nat. Commun.">
        <title>Thousands of microbial genomes shed light on interconnected biogeochemical processes in an aquifer system.</title>
        <authorList>
            <person name="Anantharaman K."/>
            <person name="Brown C.T."/>
            <person name="Hug L.A."/>
            <person name="Sharon I."/>
            <person name="Castelle C.J."/>
            <person name="Probst A.J."/>
            <person name="Thomas B.C."/>
            <person name="Singh A."/>
            <person name="Wilkins M.J."/>
            <person name="Karaoz U."/>
            <person name="Brodie E.L."/>
            <person name="Williams K.H."/>
            <person name="Hubbard S.S."/>
            <person name="Banfield J.F."/>
        </authorList>
    </citation>
    <scope>NUCLEOTIDE SEQUENCE [LARGE SCALE GENOMIC DNA]</scope>
</reference>
<evidence type="ECO:0000313" key="2">
    <source>
        <dbReference type="EMBL" id="OGI67945.1"/>
    </source>
</evidence>
<feature type="domain" description="Peptidoglycan binding-like" evidence="1">
    <location>
        <begin position="57"/>
        <end position="108"/>
    </location>
</feature>
<protein>
    <recommendedName>
        <fullName evidence="1">Peptidoglycan binding-like domain-containing protein</fullName>
    </recommendedName>
</protein>
<dbReference type="SUPFAM" id="SSF47090">
    <property type="entry name" value="PGBD-like"/>
    <property type="match status" value="1"/>
</dbReference>
<dbReference type="InterPro" id="IPR036366">
    <property type="entry name" value="PGBDSf"/>
</dbReference>
<accession>A0A1F6VED4</accession>
<evidence type="ECO:0000259" key="1">
    <source>
        <dbReference type="Pfam" id="PF01471"/>
    </source>
</evidence>
<organism evidence="2 3">
    <name type="scientific">Candidatus Nomurabacteria bacterium RIFCSPHIGHO2_01_FULL_42_15</name>
    <dbReference type="NCBI Taxonomy" id="1801742"/>
    <lineage>
        <taxon>Bacteria</taxon>
        <taxon>Candidatus Nomuraibacteriota</taxon>
    </lineage>
</organism>
<comment type="caution">
    <text evidence="2">The sequence shown here is derived from an EMBL/GenBank/DDBJ whole genome shotgun (WGS) entry which is preliminary data.</text>
</comment>
<dbReference type="Proteomes" id="UP000178235">
    <property type="component" value="Unassembled WGS sequence"/>
</dbReference>
<dbReference type="InterPro" id="IPR036365">
    <property type="entry name" value="PGBD-like_sf"/>
</dbReference>
<name>A0A1F6VED4_9BACT</name>
<dbReference type="Pfam" id="PF01471">
    <property type="entry name" value="PG_binding_1"/>
    <property type="match status" value="1"/>
</dbReference>
<gene>
    <name evidence="2" type="ORF">A2738_03810</name>
</gene>
<dbReference type="Gene3D" id="1.10.101.10">
    <property type="entry name" value="PGBD-like superfamily/PGBD"/>
    <property type="match status" value="1"/>
</dbReference>
<dbReference type="EMBL" id="MFTS01000007">
    <property type="protein sequence ID" value="OGI67945.1"/>
    <property type="molecule type" value="Genomic_DNA"/>
</dbReference>
<dbReference type="InterPro" id="IPR002477">
    <property type="entry name" value="Peptidoglycan-bd-like"/>
</dbReference>
<proteinExistence type="predicted"/>
<dbReference type="AlphaFoldDB" id="A0A1F6VED4"/>
<evidence type="ECO:0000313" key="3">
    <source>
        <dbReference type="Proteomes" id="UP000178235"/>
    </source>
</evidence>